<comment type="caution">
    <text evidence="6">The sequence shown here is derived from an EMBL/GenBank/DDBJ whole genome shotgun (WGS) entry which is preliminary data.</text>
</comment>
<protein>
    <submittedName>
        <fullName evidence="6">Bacterial regulatory helix-turn-helix, lysR family protein</fullName>
    </submittedName>
</protein>
<sequence>MELRHIRYFLAVAEEKNFTKAAQRLNMSQPPLSMQIRDLEEELGADLFIRSPHGVELTEAGLAFLNAIQPVQQRVEDAANLVKQVANGEVGQLRLGFTGTSMLNPLIPKCVRYFQQQYPKVNLKLEEANTLLLIDLLLEDRLDVAIIRSPRNMPDSLILQELLAEPLIAALPSESFQLDDDASQEIDLTALRELDFIVSPPSVSAGLFDAIKQACHERGFEPKIGQNAPQIVSILSLVSANLGVSLVPESTKQLQIQGVAYRSLKAPVPTVGLGLAYKKHAPSQMAINFASVVQVACHHANEINEIG</sequence>
<dbReference type="SUPFAM" id="SSF46785">
    <property type="entry name" value="Winged helix' DNA-binding domain"/>
    <property type="match status" value="1"/>
</dbReference>
<dbReference type="GO" id="GO:0032993">
    <property type="term" value="C:protein-DNA complex"/>
    <property type="evidence" value="ECO:0007669"/>
    <property type="project" value="TreeGrafter"/>
</dbReference>
<dbReference type="FunFam" id="1.10.10.10:FF:000001">
    <property type="entry name" value="LysR family transcriptional regulator"/>
    <property type="match status" value="1"/>
</dbReference>
<gene>
    <name evidence="6" type="ORF">J512_3821</name>
</gene>
<dbReference type="PRINTS" id="PR00039">
    <property type="entry name" value="HTHLYSR"/>
</dbReference>
<dbReference type="Proteomes" id="UP000020595">
    <property type="component" value="Unassembled WGS sequence"/>
</dbReference>
<dbReference type="CDD" id="cd08451">
    <property type="entry name" value="PBP2_BudR"/>
    <property type="match status" value="1"/>
</dbReference>
<dbReference type="PATRIC" id="fig|1310613.3.peg.3653"/>
<dbReference type="InterPro" id="IPR037410">
    <property type="entry name" value="BudR_PBP2"/>
</dbReference>
<dbReference type="InterPro" id="IPR005119">
    <property type="entry name" value="LysR_subst-bd"/>
</dbReference>
<reference evidence="6 7" key="1">
    <citation type="submission" date="2014-02" db="EMBL/GenBank/DDBJ databases">
        <title>Comparative genomics and transcriptomics to identify genetic mechanisms underlying the emergence of carbapenem resistant Acinetobacter baumannii (CRAb).</title>
        <authorList>
            <person name="Harris A.D."/>
            <person name="Johnson K.J."/>
            <person name="George J."/>
            <person name="Shefchek K."/>
            <person name="Daugherty S.C."/>
            <person name="Parankush S."/>
            <person name="Sadzewicz L."/>
            <person name="Tallon L."/>
            <person name="Sengamalay N."/>
            <person name="Hazen T.H."/>
            <person name="Rasko D.A."/>
        </authorList>
    </citation>
    <scope>NUCLEOTIDE SEQUENCE [LARGE SCALE GENOMIC DNA]</scope>
    <source>
        <strain evidence="6 7">1295743</strain>
    </source>
</reference>
<dbReference type="GO" id="GO:0003677">
    <property type="term" value="F:DNA binding"/>
    <property type="evidence" value="ECO:0007669"/>
    <property type="project" value="UniProtKB-KW"/>
</dbReference>
<evidence type="ECO:0000256" key="1">
    <source>
        <dbReference type="ARBA" id="ARBA00009437"/>
    </source>
</evidence>
<evidence type="ECO:0000256" key="3">
    <source>
        <dbReference type="ARBA" id="ARBA00023125"/>
    </source>
</evidence>
<dbReference type="InterPro" id="IPR036390">
    <property type="entry name" value="WH_DNA-bd_sf"/>
</dbReference>
<dbReference type="GO" id="GO:0003700">
    <property type="term" value="F:DNA-binding transcription factor activity"/>
    <property type="evidence" value="ECO:0007669"/>
    <property type="project" value="InterPro"/>
</dbReference>
<dbReference type="Pfam" id="PF03466">
    <property type="entry name" value="LysR_substrate"/>
    <property type="match status" value="1"/>
</dbReference>
<evidence type="ECO:0000259" key="5">
    <source>
        <dbReference type="PROSITE" id="PS50931"/>
    </source>
</evidence>
<dbReference type="AlphaFoldDB" id="A0A009HZD1"/>
<dbReference type="Pfam" id="PF00126">
    <property type="entry name" value="HTH_1"/>
    <property type="match status" value="1"/>
</dbReference>
<dbReference type="Gene3D" id="1.10.10.10">
    <property type="entry name" value="Winged helix-like DNA-binding domain superfamily/Winged helix DNA-binding domain"/>
    <property type="match status" value="1"/>
</dbReference>
<keyword evidence="3" id="KW-0238">DNA-binding</keyword>
<evidence type="ECO:0000256" key="2">
    <source>
        <dbReference type="ARBA" id="ARBA00023015"/>
    </source>
</evidence>
<evidence type="ECO:0000256" key="4">
    <source>
        <dbReference type="ARBA" id="ARBA00023163"/>
    </source>
</evidence>
<comment type="similarity">
    <text evidence="1">Belongs to the LysR transcriptional regulatory family.</text>
</comment>
<dbReference type="EMBL" id="JEWH01000076">
    <property type="protein sequence ID" value="EXB03721.1"/>
    <property type="molecule type" value="Genomic_DNA"/>
</dbReference>
<dbReference type="PANTHER" id="PTHR30346">
    <property type="entry name" value="TRANSCRIPTIONAL DUAL REGULATOR HCAR-RELATED"/>
    <property type="match status" value="1"/>
</dbReference>
<evidence type="ECO:0000313" key="6">
    <source>
        <dbReference type="EMBL" id="EXB03721.1"/>
    </source>
</evidence>
<dbReference type="PANTHER" id="PTHR30346:SF30">
    <property type="entry name" value="SMALL NEUTRAL PROTEASE REGULATORY PROTEIN"/>
    <property type="match status" value="1"/>
</dbReference>
<keyword evidence="4" id="KW-0804">Transcription</keyword>
<dbReference type="RefSeq" id="WP_032051790.1">
    <property type="nucleotide sequence ID" value="NZ_JEWH01000076.1"/>
</dbReference>
<keyword evidence="2" id="KW-0805">Transcription regulation</keyword>
<dbReference type="SUPFAM" id="SSF53850">
    <property type="entry name" value="Periplasmic binding protein-like II"/>
    <property type="match status" value="1"/>
</dbReference>
<feature type="domain" description="HTH lysR-type" evidence="5">
    <location>
        <begin position="1"/>
        <end position="58"/>
    </location>
</feature>
<dbReference type="InterPro" id="IPR036388">
    <property type="entry name" value="WH-like_DNA-bd_sf"/>
</dbReference>
<dbReference type="PROSITE" id="PS50931">
    <property type="entry name" value="HTH_LYSR"/>
    <property type="match status" value="1"/>
</dbReference>
<proteinExistence type="inferred from homology"/>
<organism evidence="6 7">
    <name type="scientific">Acinetobacter baumannii (strain 1295743)</name>
    <dbReference type="NCBI Taxonomy" id="1310613"/>
    <lineage>
        <taxon>Bacteria</taxon>
        <taxon>Pseudomonadati</taxon>
        <taxon>Pseudomonadota</taxon>
        <taxon>Gammaproteobacteria</taxon>
        <taxon>Moraxellales</taxon>
        <taxon>Moraxellaceae</taxon>
        <taxon>Acinetobacter</taxon>
        <taxon>Acinetobacter calcoaceticus/baumannii complex</taxon>
    </lineage>
</organism>
<accession>A0A009HZD1</accession>
<name>A0A009HZD1_ACIB9</name>
<dbReference type="InterPro" id="IPR000847">
    <property type="entry name" value="LysR_HTH_N"/>
</dbReference>
<evidence type="ECO:0000313" key="7">
    <source>
        <dbReference type="Proteomes" id="UP000020595"/>
    </source>
</evidence>
<dbReference type="Gene3D" id="3.40.190.10">
    <property type="entry name" value="Periplasmic binding protein-like II"/>
    <property type="match status" value="2"/>
</dbReference>